<reference evidence="5 6" key="1">
    <citation type="journal article" date="2011" name="Genome Res.">
        <title>Chromosome and gene copy number variation allow major structural change between species and strains of Leishmania.</title>
        <authorList>
            <person name="Rogers M.B."/>
            <person name="Hilley J.D."/>
            <person name="Dickens N.J."/>
            <person name="Wilkes J."/>
            <person name="Bates P.A."/>
            <person name="Depledge D.P."/>
            <person name="Harris D."/>
            <person name="Her Y."/>
            <person name="Herzyk P."/>
            <person name="Imamura H."/>
            <person name="Otto T.D."/>
            <person name="Sanders M."/>
            <person name="Seeger K."/>
            <person name="Dujardin J.C."/>
            <person name="Berriman M."/>
            <person name="Smith D.F."/>
            <person name="Hertz-Fowler C."/>
            <person name="Mottram J.C."/>
        </authorList>
    </citation>
    <scope>NUCLEOTIDE SEQUENCE [LARGE SCALE GENOMIC DNA]</scope>
    <source>
        <strain evidence="5 6">MHOM/GT/2001/U1103</strain>
    </source>
</reference>
<dbReference type="Gene3D" id="1.10.287.70">
    <property type="match status" value="1"/>
</dbReference>
<evidence type="ECO:0000256" key="3">
    <source>
        <dbReference type="SAM" id="Phobius"/>
    </source>
</evidence>
<dbReference type="OMA" id="VYHRWLR"/>
<evidence type="ECO:0000256" key="2">
    <source>
        <dbReference type="SAM" id="MobiDB-lite"/>
    </source>
</evidence>
<dbReference type="InterPro" id="IPR015449">
    <property type="entry name" value="K_chnl_Ca-activ_SK"/>
</dbReference>
<sequence length="554" mass="61348">MSSTSSKIAEGGFDASFPPAAASSDEQRSTTPAAAAAAPGGTIIAAKRRRSAFANMKRSITKGPRLLGRRIKHFLKDDLYIDVRYQEAPPKMLARELTALEVLSVYHRWLRGVQALLSITVFILSLLSIGKSAFLVNCTIFIVSQAAILVICKTYQVKAQLSGVANLLFEERNIFTSPHFLHMVAEIVLWNIQTPPFAPIGKQYVELLNYFIFLRLYSVIVYLNNAMYVYRTFCRAMSAISDLPLSTSFLIRTGLLHHKTRVVVTVVICAWLTVGCLFARTQNLSLGDALWFSFQSLSTLGYGDITPSTLSGRAVAFIAWIVSYVIMAFLIITMYSLLQASDRSHNMQTLMDCHELAHTLRGRSARVIQLVWRLHKARKVGPHAPSLKQKVYTLALSCLLTHMIAAARRTRQQLNGSMRSLNEASIHPLTGLSAYQYNAYLQLTEKAARQLQRAKDVDRVHLALRNRDVLASSLSRHDIESIILLPGDSLEPIDTAPPAALTSSSGTAASVAEMAEWRDRVAQLEQKCARLTEVLEAISAVAETHPPSMAVSQM</sequence>
<evidence type="ECO:0000313" key="6">
    <source>
        <dbReference type="Proteomes" id="UP000007259"/>
    </source>
</evidence>
<protein>
    <submittedName>
        <fullName evidence="5">Ion transport protein-like protein</fullName>
    </submittedName>
</protein>
<dbReference type="Proteomes" id="UP000007259">
    <property type="component" value="Chromosome 14"/>
</dbReference>
<dbReference type="RefSeq" id="XP_003873425.1">
    <property type="nucleotide sequence ID" value="XM_003873376.1"/>
</dbReference>
<keyword evidence="3" id="KW-0812">Transmembrane</keyword>
<dbReference type="EMBL" id="FR799567">
    <property type="protein sequence ID" value="CBZ24914.1"/>
    <property type="molecule type" value="Genomic_DNA"/>
</dbReference>
<gene>
    <name evidence="5" type="ORF">LMXM_14_0540</name>
</gene>
<keyword evidence="3" id="KW-0472">Membrane</keyword>
<evidence type="ECO:0000256" key="1">
    <source>
        <dbReference type="SAM" id="Coils"/>
    </source>
</evidence>
<keyword evidence="1" id="KW-0175">Coiled coil</keyword>
<dbReference type="SUPFAM" id="SSF81324">
    <property type="entry name" value="Voltage-gated potassium channels"/>
    <property type="match status" value="1"/>
</dbReference>
<dbReference type="InterPro" id="IPR013099">
    <property type="entry name" value="K_chnl_dom"/>
</dbReference>
<dbReference type="VEuPathDB" id="TriTrypDB:LmxM.14.0540"/>
<organism evidence="5 6">
    <name type="scientific">Leishmania mexicana (strain MHOM/GT/2001/U1103)</name>
    <dbReference type="NCBI Taxonomy" id="929439"/>
    <lineage>
        <taxon>Eukaryota</taxon>
        <taxon>Discoba</taxon>
        <taxon>Euglenozoa</taxon>
        <taxon>Kinetoplastea</taxon>
        <taxon>Metakinetoplastina</taxon>
        <taxon>Trypanosomatida</taxon>
        <taxon>Trypanosomatidae</taxon>
        <taxon>Leishmaniinae</taxon>
        <taxon>Leishmania</taxon>
    </lineage>
</organism>
<keyword evidence="3" id="KW-1133">Transmembrane helix</keyword>
<feature type="transmembrane region" description="Helical" evidence="3">
    <location>
        <begin position="317"/>
        <end position="338"/>
    </location>
</feature>
<evidence type="ECO:0000259" key="4">
    <source>
        <dbReference type="Pfam" id="PF07885"/>
    </source>
</evidence>
<dbReference type="GO" id="GO:0016286">
    <property type="term" value="F:small conductance calcium-activated potassium channel activity"/>
    <property type="evidence" value="ECO:0007669"/>
    <property type="project" value="InterPro"/>
</dbReference>
<accession>E9APP8</accession>
<dbReference type="OrthoDB" id="73653at2759"/>
<keyword evidence="6" id="KW-1185">Reference proteome</keyword>
<feature type="coiled-coil region" evidence="1">
    <location>
        <begin position="514"/>
        <end position="541"/>
    </location>
</feature>
<dbReference type="GeneID" id="13449678"/>
<feature type="compositionally biased region" description="Low complexity" evidence="2">
    <location>
        <begin position="11"/>
        <end position="24"/>
    </location>
</feature>
<dbReference type="AlphaFoldDB" id="E9APP8"/>
<dbReference type="GO" id="GO:0016020">
    <property type="term" value="C:membrane"/>
    <property type="evidence" value="ECO:0007669"/>
    <property type="project" value="InterPro"/>
</dbReference>
<name>E9APP8_LEIMU</name>
<dbReference type="KEGG" id="lmi:LMXM_14_0540"/>
<feature type="transmembrane region" description="Helical" evidence="3">
    <location>
        <begin position="212"/>
        <end position="230"/>
    </location>
</feature>
<dbReference type="PANTHER" id="PTHR10153">
    <property type="entry name" value="SMALL CONDUCTANCE CALCIUM-ACTIVATED POTASSIUM CHANNEL"/>
    <property type="match status" value="1"/>
</dbReference>
<evidence type="ECO:0000313" key="5">
    <source>
        <dbReference type="EMBL" id="CBZ24914.1"/>
    </source>
</evidence>
<feature type="region of interest" description="Disordered" evidence="2">
    <location>
        <begin position="1"/>
        <end position="36"/>
    </location>
</feature>
<feature type="transmembrane region" description="Helical" evidence="3">
    <location>
        <begin position="262"/>
        <end position="281"/>
    </location>
</feature>
<dbReference type="PhylomeDB" id="E9APP8"/>
<feature type="domain" description="Potassium channel" evidence="4">
    <location>
        <begin position="267"/>
        <end position="334"/>
    </location>
</feature>
<proteinExistence type="predicted"/>
<dbReference type="Pfam" id="PF07885">
    <property type="entry name" value="Ion_trans_2"/>
    <property type="match status" value="1"/>
</dbReference>